<organism evidence="3 4">
    <name type="scientific">Prauserella marina</name>
    <dbReference type="NCBI Taxonomy" id="530584"/>
    <lineage>
        <taxon>Bacteria</taxon>
        <taxon>Bacillati</taxon>
        <taxon>Actinomycetota</taxon>
        <taxon>Actinomycetes</taxon>
        <taxon>Pseudonocardiales</taxon>
        <taxon>Pseudonocardiaceae</taxon>
        <taxon>Prauserella</taxon>
    </lineage>
</organism>
<name>A0A222VSU6_9PSEU</name>
<sequence length="318" mass="33879">MTNGRRRVRVAGHHNERAGPRQPPKKRTKLVAILTTAGVAVGLATGILTLLDRTGATVNEAFTDPLAVNVRYTGADGATGSAVVVPSEITADPRKGGDIQTAIEHYANHGGYVPKRTVFDIRLTGLREAEVAVTRIRAVEVRHGPPVNGTYLLSPGQGTGDVVPVRLDLDHEATEIDARRMVPAEGEFGEPVDAGPYPGQDRGDLTLGKSENARIVVDTVARQRSAEFKIAIDTMVDGEPQSPIVVGTAGAGNTGEPFRITAVCEAGTPVTYRDGYIWTGGMARSPEQTIERMPPEILEGPGVGSPEHERERWCDGLS</sequence>
<dbReference type="RefSeq" id="WP_091810025.1">
    <property type="nucleotide sequence ID" value="NZ_CP016353.1"/>
</dbReference>
<feature type="compositionally biased region" description="Basic and acidic residues" evidence="1">
    <location>
        <begin position="306"/>
        <end position="318"/>
    </location>
</feature>
<keyword evidence="2" id="KW-0472">Membrane</keyword>
<accession>A0A222VSU6</accession>
<reference evidence="3 4" key="1">
    <citation type="submission" date="2016-10" db="EMBL/GenBank/DDBJ databases">
        <authorList>
            <person name="de Groot N.N."/>
        </authorList>
    </citation>
    <scope>NUCLEOTIDE SEQUENCE [LARGE SCALE GENOMIC DNA]</scope>
    <source>
        <strain evidence="3 4">CGMCC 4.5506</strain>
    </source>
</reference>
<evidence type="ECO:0000313" key="4">
    <source>
        <dbReference type="Proteomes" id="UP000199494"/>
    </source>
</evidence>
<keyword evidence="2" id="KW-1133">Transmembrane helix</keyword>
<protein>
    <submittedName>
        <fullName evidence="3">Uncharacterized protein</fullName>
    </submittedName>
</protein>
<feature type="region of interest" description="Disordered" evidence="1">
    <location>
        <begin position="1"/>
        <end position="26"/>
    </location>
</feature>
<evidence type="ECO:0000313" key="3">
    <source>
        <dbReference type="EMBL" id="SDD84350.1"/>
    </source>
</evidence>
<dbReference type="KEGG" id="pmad:BAY61_20605"/>
<dbReference type="Proteomes" id="UP000199494">
    <property type="component" value="Unassembled WGS sequence"/>
</dbReference>
<feature type="compositionally biased region" description="Basic residues" evidence="1">
    <location>
        <begin position="1"/>
        <end position="12"/>
    </location>
</feature>
<feature type="region of interest" description="Disordered" evidence="1">
    <location>
        <begin position="295"/>
        <end position="318"/>
    </location>
</feature>
<evidence type="ECO:0000256" key="1">
    <source>
        <dbReference type="SAM" id="MobiDB-lite"/>
    </source>
</evidence>
<keyword evidence="2" id="KW-0812">Transmembrane</keyword>
<evidence type="ECO:0000256" key="2">
    <source>
        <dbReference type="SAM" id="Phobius"/>
    </source>
</evidence>
<gene>
    <name evidence="3" type="ORF">SAMN05421630_11383</name>
</gene>
<dbReference type="EMBL" id="FMZE01000013">
    <property type="protein sequence ID" value="SDD84350.1"/>
    <property type="molecule type" value="Genomic_DNA"/>
</dbReference>
<proteinExistence type="predicted"/>
<dbReference type="AlphaFoldDB" id="A0A222VSU6"/>
<feature type="region of interest" description="Disordered" evidence="1">
    <location>
        <begin position="187"/>
        <end position="206"/>
    </location>
</feature>
<keyword evidence="4" id="KW-1185">Reference proteome</keyword>
<feature type="transmembrane region" description="Helical" evidence="2">
    <location>
        <begin position="30"/>
        <end position="51"/>
    </location>
</feature>
<dbReference type="STRING" id="530584.SAMN05421630_11383"/>